<dbReference type="Proteomes" id="UP000231472">
    <property type="component" value="Unassembled WGS sequence"/>
</dbReference>
<dbReference type="AlphaFoldDB" id="A0A2H0YN90"/>
<comment type="caution">
    <text evidence="1">The sequence shown here is derived from an EMBL/GenBank/DDBJ whole genome shotgun (WGS) entry which is preliminary data.</text>
</comment>
<evidence type="ECO:0000313" key="1">
    <source>
        <dbReference type="EMBL" id="PIS39920.1"/>
    </source>
</evidence>
<gene>
    <name evidence="1" type="ORF">COT32_02570</name>
</gene>
<accession>A0A2H0YN90</accession>
<dbReference type="EMBL" id="PEYC01000051">
    <property type="protein sequence ID" value="PIS39920.1"/>
    <property type="molecule type" value="Genomic_DNA"/>
</dbReference>
<protein>
    <recommendedName>
        <fullName evidence="3">Proteinase inhibitor I42 chagasin domain-containing protein</fullName>
    </recommendedName>
</protein>
<evidence type="ECO:0008006" key="3">
    <source>
        <dbReference type="Google" id="ProtNLM"/>
    </source>
</evidence>
<name>A0A2H0YN90_9BACT</name>
<sequence>MTPNGGEILTIGSPYTITWQTKGPSPSSDAYVNIFLEKEGVVEFGRLNEFGVPASQGSFTWGVSQYFVDTQEGARTYHQVETGDKYRIRLIYIFNTESQPVESVEDFSDDYFSIITD</sequence>
<organism evidence="1 2">
    <name type="scientific">Candidatus Nealsonbacteria bacterium CG08_land_8_20_14_0_20_36_22</name>
    <dbReference type="NCBI Taxonomy" id="1974704"/>
    <lineage>
        <taxon>Bacteria</taxon>
        <taxon>Candidatus Nealsoniibacteriota</taxon>
    </lineage>
</organism>
<reference evidence="2" key="1">
    <citation type="submission" date="2017-09" db="EMBL/GenBank/DDBJ databases">
        <title>Depth-based differentiation of microbial function through sediment-hosted aquifers and enrichment of novel symbionts in the deep terrestrial subsurface.</title>
        <authorList>
            <person name="Probst A.J."/>
            <person name="Ladd B."/>
            <person name="Jarett J.K."/>
            <person name="Geller-Mcgrath D.E."/>
            <person name="Sieber C.M.K."/>
            <person name="Emerson J.B."/>
            <person name="Anantharaman K."/>
            <person name="Thomas B.C."/>
            <person name="Malmstrom R."/>
            <person name="Stieglmeier M."/>
            <person name="Klingl A."/>
            <person name="Woyke T."/>
            <person name="Ryan C.M."/>
            <person name="Banfield J.F."/>
        </authorList>
    </citation>
    <scope>NUCLEOTIDE SEQUENCE [LARGE SCALE GENOMIC DNA]</scope>
</reference>
<proteinExistence type="predicted"/>
<evidence type="ECO:0000313" key="2">
    <source>
        <dbReference type="Proteomes" id="UP000231472"/>
    </source>
</evidence>